<evidence type="ECO:0000313" key="8">
    <source>
        <dbReference type="EMBL" id="TKZ18137.1"/>
    </source>
</evidence>
<comment type="subcellular location">
    <subcellularLocation>
        <location evidence="1">Cell membrane</location>
        <topology evidence="1">Multi-pass membrane protein</topology>
    </subcellularLocation>
</comment>
<dbReference type="PANTHER" id="PTHR43124:SF3">
    <property type="entry name" value="CHLORAMPHENICOL EFFLUX PUMP RV0191"/>
    <property type="match status" value="1"/>
</dbReference>
<dbReference type="PROSITE" id="PS50850">
    <property type="entry name" value="MFS"/>
    <property type="match status" value="1"/>
</dbReference>
<dbReference type="InterPro" id="IPR011701">
    <property type="entry name" value="MFS"/>
</dbReference>
<dbReference type="EMBL" id="SULI01000016">
    <property type="protein sequence ID" value="TKZ18137.1"/>
    <property type="molecule type" value="Genomic_DNA"/>
</dbReference>
<evidence type="ECO:0000256" key="3">
    <source>
        <dbReference type="ARBA" id="ARBA00022692"/>
    </source>
</evidence>
<feature type="transmembrane region" description="Helical" evidence="6">
    <location>
        <begin position="332"/>
        <end position="355"/>
    </location>
</feature>
<dbReference type="SUPFAM" id="SSF103473">
    <property type="entry name" value="MFS general substrate transporter"/>
    <property type="match status" value="1"/>
</dbReference>
<feature type="transmembrane region" description="Helical" evidence="6">
    <location>
        <begin position="71"/>
        <end position="90"/>
    </location>
</feature>
<gene>
    <name evidence="8" type="ORF">FAP39_12525</name>
</gene>
<evidence type="ECO:0000256" key="2">
    <source>
        <dbReference type="ARBA" id="ARBA00022475"/>
    </source>
</evidence>
<reference evidence="8 9" key="1">
    <citation type="submission" date="2019-04" db="EMBL/GenBank/DDBJ databases">
        <title>Genome sequence of Pelagicola litoralis CL-ES2.</title>
        <authorList>
            <person name="Cao J."/>
        </authorList>
    </citation>
    <scope>NUCLEOTIDE SEQUENCE [LARGE SCALE GENOMIC DNA]</scope>
    <source>
        <strain evidence="8 9">CL-ES2</strain>
    </source>
</reference>
<organism evidence="8 9">
    <name type="scientific">Shimia litoralis</name>
    <dbReference type="NCBI Taxonomy" id="420403"/>
    <lineage>
        <taxon>Bacteria</taxon>
        <taxon>Pseudomonadati</taxon>
        <taxon>Pseudomonadota</taxon>
        <taxon>Alphaproteobacteria</taxon>
        <taxon>Rhodobacterales</taxon>
        <taxon>Roseobacteraceae</taxon>
    </lineage>
</organism>
<keyword evidence="3 6" id="KW-0812">Transmembrane</keyword>
<name>A0A4U7MYV2_9RHOB</name>
<evidence type="ECO:0000313" key="9">
    <source>
        <dbReference type="Proteomes" id="UP000306575"/>
    </source>
</evidence>
<dbReference type="AlphaFoldDB" id="A0A4U7MYV2"/>
<feature type="transmembrane region" description="Helical" evidence="6">
    <location>
        <begin position="301"/>
        <end position="320"/>
    </location>
</feature>
<evidence type="ECO:0000256" key="4">
    <source>
        <dbReference type="ARBA" id="ARBA00022989"/>
    </source>
</evidence>
<dbReference type="PANTHER" id="PTHR43124">
    <property type="entry name" value="PURINE EFFLUX PUMP PBUE"/>
    <property type="match status" value="1"/>
</dbReference>
<feature type="domain" description="Major facilitator superfamily (MFS) profile" evidence="7">
    <location>
        <begin position="7"/>
        <end position="387"/>
    </location>
</feature>
<accession>A0A4U7MYV2</accession>
<keyword evidence="5 6" id="KW-0472">Membrane</keyword>
<feature type="transmembrane region" description="Helical" evidence="6">
    <location>
        <begin position="96"/>
        <end position="119"/>
    </location>
</feature>
<dbReference type="Proteomes" id="UP000306575">
    <property type="component" value="Unassembled WGS sequence"/>
</dbReference>
<dbReference type="InterPro" id="IPR036259">
    <property type="entry name" value="MFS_trans_sf"/>
</dbReference>
<keyword evidence="4 6" id="KW-1133">Transmembrane helix</keyword>
<dbReference type="InterPro" id="IPR050189">
    <property type="entry name" value="MFS_Efflux_Transporters"/>
</dbReference>
<feature type="transmembrane region" description="Helical" evidence="6">
    <location>
        <begin position="163"/>
        <end position="181"/>
    </location>
</feature>
<dbReference type="Pfam" id="PF07690">
    <property type="entry name" value="MFS_1"/>
    <property type="match status" value="1"/>
</dbReference>
<keyword evidence="9" id="KW-1185">Reference proteome</keyword>
<feature type="transmembrane region" description="Helical" evidence="6">
    <location>
        <begin position="277"/>
        <end position="295"/>
    </location>
</feature>
<evidence type="ECO:0000256" key="1">
    <source>
        <dbReference type="ARBA" id="ARBA00004651"/>
    </source>
</evidence>
<dbReference type="InterPro" id="IPR020846">
    <property type="entry name" value="MFS_dom"/>
</dbReference>
<feature type="transmembrane region" description="Helical" evidence="6">
    <location>
        <begin position="211"/>
        <end position="233"/>
    </location>
</feature>
<protein>
    <submittedName>
        <fullName evidence="8">Multidrug effflux MFS transporter</fullName>
    </submittedName>
</protein>
<proteinExistence type="predicted"/>
<sequence>MTRNTLALIVVFSLIPLGPLAIDIYLPSMPEMQTAFGASEAEMRLTIPFYVYALGVAQLFGGPVSDRWGRLASATLGLGAYVAGSVAAAFAPDLVWLYAARILQGLGASFTMVTAFAWVRDNFEGDEAGKWLSYMSGLTGSVPMIAPVIGGVLAGIWGWQASFVMMALAVAIILALAPFTLRSDRSTVTDTAIDAERLTCNLRSLMSNRPFLVYSLANTTTFGALMAYVSIAPEVAMTRGGMDEMTFAFTLGGIGLLQMVFSFAAPVVVARIGARRTVLTGLAMSVASGAGLLFVNETATAAFFALAALGSGGFSLMIGISTGLTLQPFPHCAGLAASVGGFLRMFGGALVATIVGLTDLTGPQMLALALLVSMLPMVLILFSTGLRIVVSDALK</sequence>
<evidence type="ECO:0000256" key="6">
    <source>
        <dbReference type="SAM" id="Phobius"/>
    </source>
</evidence>
<dbReference type="OrthoDB" id="9800416at2"/>
<feature type="transmembrane region" description="Helical" evidence="6">
    <location>
        <begin position="131"/>
        <end position="157"/>
    </location>
</feature>
<dbReference type="RefSeq" id="WP_138016743.1">
    <property type="nucleotide sequence ID" value="NZ_SULI01000016.1"/>
</dbReference>
<dbReference type="Gene3D" id="1.20.1720.10">
    <property type="entry name" value="Multidrug resistance protein D"/>
    <property type="match status" value="1"/>
</dbReference>
<dbReference type="GO" id="GO:0005886">
    <property type="term" value="C:plasma membrane"/>
    <property type="evidence" value="ECO:0007669"/>
    <property type="project" value="UniProtKB-SubCell"/>
</dbReference>
<dbReference type="GO" id="GO:0022857">
    <property type="term" value="F:transmembrane transporter activity"/>
    <property type="evidence" value="ECO:0007669"/>
    <property type="project" value="InterPro"/>
</dbReference>
<comment type="caution">
    <text evidence="8">The sequence shown here is derived from an EMBL/GenBank/DDBJ whole genome shotgun (WGS) entry which is preliminary data.</text>
</comment>
<evidence type="ECO:0000259" key="7">
    <source>
        <dbReference type="PROSITE" id="PS50850"/>
    </source>
</evidence>
<feature type="transmembrane region" description="Helical" evidence="6">
    <location>
        <begin position="45"/>
        <end position="64"/>
    </location>
</feature>
<keyword evidence="2" id="KW-1003">Cell membrane</keyword>
<feature type="transmembrane region" description="Helical" evidence="6">
    <location>
        <begin position="367"/>
        <end position="390"/>
    </location>
</feature>
<feature type="transmembrane region" description="Helical" evidence="6">
    <location>
        <begin position="245"/>
        <end position="270"/>
    </location>
</feature>
<evidence type="ECO:0000256" key="5">
    <source>
        <dbReference type="ARBA" id="ARBA00023136"/>
    </source>
</evidence>